<evidence type="ECO:0000313" key="1">
    <source>
        <dbReference type="EMBL" id="VEN73413.1"/>
    </source>
</evidence>
<protein>
    <submittedName>
        <fullName evidence="1">Uncharacterized protein</fullName>
    </submittedName>
</protein>
<dbReference type="AlphaFoldDB" id="A0A484HFF2"/>
<sequence length="63" mass="7270">MPEPSNDGLPPDSPDRIHQEEKKTTKLENLISRPHVIKGNPDDIVDIHWGFDHSLPRTEKIYD</sequence>
<accession>A0A484HFF2</accession>
<gene>
    <name evidence="1" type="ORF">EPICR_170029</name>
</gene>
<dbReference type="EMBL" id="CAACVI010000009">
    <property type="protein sequence ID" value="VEN73413.1"/>
    <property type="molecule type" value="Genomic_DNA"/>
</dbReference>
<proteinExistence type="predicted"/>
<name>A0A484HFF2_9BACT</name>
<reference evidence="1" key="1">
    <citation type="submission" date="2019-01" db="EMBL/GenBank/DDBJ databases">
        <authorList>
            <consortium name="Genoscope - CEA"/>
            <person name="William W."/>
        </authorList>
    </citation>
    <scope>NUCLEOTIDE SEQUENCE</scope>
    <source>
        <strain evidence="1">CR-1</strain>
    </source>
</reference>
<organism evidence="1">
    <name type="scientific">uncultured Desulfobacteraceae bacterium</name>
    <dbReference type="NCBI Taxonomy" id="218296"/>
    <lineage>
        <taxon>Bacteria</taxon>
        <taxon>Pseudomonadati</taxon>
        <taxon>Thermodesulfobacteriota</taxon>
        <taxon>Desulfobacteria</taxon>
        <taxon>Desulfobacterales</taxon>
        <taxon>Desulfobacteraceae</taxon>
        <taxon>environmental samples</taxon>
    </lineage>
</organism>